<accession>A0A0E9T917</accession>
<proteinExistence type="predicted"/>
<sequence length="57" mass="6641">MCIMVLKIIIVASHKSNWMYFHIKQIMRMSLICRLCKAQPPKSCLSWTIINVKISSC</sequence>
<organism evidence="1">
    <name type="scientific">Anguilla anguilla</name>
    <name type="common">European freshwater eel</name>
    <name type="synonym">Muraena anguilla</name>
    <dbReference type="NCBI Taxonomy" id="7936"/>
    <lineage>
        <taxon>Eukaryota</taxon>
        <taxon>Metazoa</taxon>
        <taxon>Chordata</taxon>
        <taxon>Craniata</taxon>
        <taxon>Vertebrata</taxon>
        <taxon>Euteleostomi</taxon>
        <taxon>Actinopterygii</taxon>
        <taxon>Neopterygii</taxon>
        <taxon>Teleostei</taxon>
        <taxon>Anguilliformes</taxon>
        <taxon>Anguillidae</taxon>
        <taxon>Anguilla</taxon>
    </lineage>
</organism>
<name>A0A0E9T917_ANGAN</name>
<protein>
    <submittedName>
        <fullName evidence="1">Uncharacterized protein</fullName>
    </submittedName>
</protein>
<dbReference type="AlphaFoldDB" id="A0A0E9T917"/>
<dbReference type="EMBL" id="GBXM01058675">
    <property type="protein sequence ID" value="JAH49902.1"/>
    <property type="molecule type" value="Transcribed_RNA"/>
</dbReference>
<reference evidence="1" key="2">
    <citation type="journal article" date="2015" name="Fish Shellfish Immunol.">
        <title>Early steps in the European eel (Anguilla anguilla)-Vibrio vulnificus interaction in the gills: Role of the RtxA13 toxin.</title>
        <authorList>
            <person name="Callol A."/>
            <person name="Pajuelo D."/>
            <person name="Ebbesson L."/>
            <person name="Teles M."/>
            <person name="MacKenzie S."/>
            <person name="Amaro C."/>
        </authorList>
    </citation>
    <scope>NUCLEOTIDE SEQUENCE</scope>
</reference>
<reference evidence="1" key="1">
    <citation type="submission" date="2014-11" db="EMBL/GenBank/DDBJ databases">
        <authorList>
            <person name="Amaro Gonzalez C."/>
        </authorList>
    </citation>
    <scope>NUCLEOTIDE SEQUENCE</scope>
</reference>
<evidence type="ECO:0000313" key="1">
    <source>
        <dbReference type="EMBL" id="JAH49902.1"/>
    </source>
</evidence>